<dbReference type="CDD" id="cd04643">
    <property type="entry name" value="CBS_pair_bac"/>
    <property type="match status" value="1"/>
</dbReference>
<keyword evidence="5" id="KW-1185">Reference proteome</keyword>
<dbReference type="RefSeq" id="WP_057874335.1">
    <property type="nucleotide sequence ID" value="NZ_AYYI01000061.1"/>
</dbReference>
<reference evidence="4 5" key="1">
    <citation type="journal article" date="2015" name="Genome Announc.">
        <title>Expanding the biotechnology potential of lactobacilli through comparative genomics of 213 strains and associated genera.</title>
        <authorList>
            <person name="Sun Z."/>
            <person name="Harris H.M."/>
            <person name="McCann A."/>
            <person name="Guo C."/>
            <person name="Argimon S."/>
            <person name="Zhang W."/>
            <person name="Yang X."/>
            <person name="Jeffery I.B."/>
            <person name="Cooney J.C."/>
            <person name="Kagawa T.F."/>
            <person name="Liu W."/>
            <person name="Song Y."/>
            <person name="Salvetti E."/>
            <person name="Wrobel A."/>
            <person name="Rasinkangas P."/>
            <person name="Parkhill J."/>
            <person name="Rea M.C."/>
            <person name="O'Sullivan O."/>
            <person name="Ritari J."/>
            <person name="Douillard F.P."/>
            <person name="Paul Ross R."/>
            <person name="Yang R."/>
            <person name="Briner A.E."/>
            <person name="Felis G.E."/>
            <person name="de Vos W.M."/>
            <person name="Barrangou R."/>
            <person name="Klaenhammer T.R."/>
            <person name="Caufield P.W."/>
            <person name="Cui Y."/>
            <person name="Zhang H."/>
            <person name="O'Toole P.W."/>
        </authorList>
    </citation>
    <scope>NUCLEOTIDE SEQUENCE [LARGE SCALE GENOMIC DNA]</scope>
    <source>
        <strain evidence="4 5">DSM 20253</strain>
    </source>
</reference>
<dbReference type="STRING" id="1423796.FC24_GL001939"/>
<dbReference type="NCBIfam" id="NF041630">
    <property type="entry name" value="CBS_CbpB"/>
    <property type="match status" value="1"/>
</dbReference>
<dbReference type="SUPFAM" id="SSF54631">
    <property type="entry name" value="CBS-domain pair"/>
    <property type="match status" value="1"/>
</dbReference>
<dbReference type="PANTHER" id="PTHR43080">
    <property type="entry name" value="CBS DOMAIN-CONTAINING PROTEIN CBSX3, MITOCHONDRIAL"/>
    <property type="match status" value="1"/>
</dbReference>
<organism evidence="4 5">
    <name type="scientific">Loigolactobacillus rennini DSM 20253</name>
    <dbReference type="NCBI Taxonomy" id="1423796"/>
    <lineage>
        <taxon>Bacteria</taxon>
        <taxon>Bacillati</taxon>
        <taxon>Bacillota</taxon>
        <taxon>Bacilli</taxon>
        <taxon>Lactobacillales</taxon>
        <taxon>Lactobacillaceae</taxon>
        <taxon>Loigolactobacillus</taxon>
    </lineage>
</organism>
<dbReference type="AlphaFoldDB" id="A0A0R2CV44"/>
<dbReference type="InterPro" id="IPR000644">
    <property type="entry name" value="CBS_dom"/>
</dbReference>
<comment type="caution">
    <text evidence="4">The sequence shown here is derived from an EMBL/GenBank/DDBJ whole genome shotgun (WGS) entry which is preliminary data.</text>
</comment>
<dbReference type="Pfam" id="PF00571">
    <property type="entry name" value="CBS"/>
    <property type="match status" value="2"/>
</dbReference>
<feature type="domain" description="CBS" evidence="3">
    <location>
        <begin position="18"/>
        <end position="78"/>
    </location>
</feature>
<name>A0A0R2CV44_9LACO</name>
<evidence type="ECO:0000256" key="2">
    <source>
        <dbReference type="PROSITE-ProRule" id="PRU00703"/>
    </source>
</evidence>
<dbReference type="Proteomes" id="UP000051638">
    <property type="component" value="Unassembled WGS sequence"/>
</dbReference>
<evidence type="ECO:0000313" key="4">
    <source>
        <dbReference type="EMBL" id="KRM95711.1"/>
    </source>
</evidence>
<protein>
    <submittedName>
        <fullName evidence="4">CBS domain-containing protein</fullName>
    </submittedName>
</protein>
<sequence length="160" mass="18003">MISQPILNGLLQNKAHFLIPAEKVANVQVDNNLNHAFLMLTKIHYARIPVLANDSKFVGLISLAMITEAMMGKDDFDLNRINALTVGDVCERDVPTVENPYDIELILHLLVDNPFLPVVSSEGDFTGIVTRREVMKSVNYLVHNFEDIYPNIVARDKKTN</sequence>
<dbReference type="Gene3D" id="3.10.580.10">
    <property type="entry name" value="CBS-domain"/>
    <property type="match status" value="1"/>
</dbReference>
<dbReference type="OrthoDB" id="2375431at2"/>
<evidence type="ECO:0000313" key="5">
    <source>
        <dbReference type="Proteomes" id="UP000051638"/>
    </source>
</evidence>
<evidence type="ECO:0000259" key="3">
    <source>
        <dbReference type="PROSITE" id="PS51371"/>
    </source>
</evidence>
<keyword evidence="1 2" id="KW-0129">CBS domain</keyword>
<proteinExistence type="predicted"/>
<gene>
    <name evidence="4" type="ORF">FC24_GL001939</name>
</gene>
<evidence type="ECO:0000256" key="1">
    <source>
        <dbReference type="ARBA" id="ARBA00023122"/>
    </source>
</evidence>
<dbReference type="InterPro" id="IPR051257">
    <property type="entry name" value="Diverse_CBS-Domain"/>
</dbReference>
<dbReference type="EMBL" id="AYYI01000061">
    <property type="protein sequence ID" value="KRM95711.1"/>
    <property type="molecule type" value="Genomic_DNA"/>
</dbReference>
<dbReference type="PATRIC" id="fig|1423796.3.peg.1968"/>
<dbReference type="PANTHER" id="PTHR43080:SF2">
    <property type="entry name" value="CBS DOMAIN-CONTAINING PROTEIN"/>
    <property type="match status" value="1"/>
</dbReference>
<dbReference type="InterPro" id="IPR048125">
    <property type="entry name" value="CBS_CbpB"/>
</dbReference>
<dbReference type="PROSITE" id="PS51371">
    <property type="entry name" value="CBS"/>
    <property type="match status" value="1"/>
</dbReference>
<dbReference type="InterPro" id="IPR046342">
    <property type="entry name" value="CBS_dom_sf"/>
</dbReference>
<accession>A0A0R2CV44</accession>